<protein>
    <recommendedName>
        <fullName evidence="3">IS30 family transposase</fullName>
    </recommendedName>
</protein>
<evidence type="ECO:0008006" key="3">
    <source>
        <dbReference type="Google" id="ProtNLM"/>
    </source>
</evidence>
<sequence>MQKNRLGNFPTRFIIEPKEVAQIEIWMNNYPRKMFNYSTPIQVYLGG</sequence>
<evidence type="ECO:0000313" key="1">
    <source>
        <dbReference type="EMBL" id="QIW52942.1"/>
    </source>
</evidence>
<organism evidence="1 2">
    <name type="scientific">Pseudolactococcus raffinolactis</name>
    <dbReference type="NCBI Taxonomy" id="1366"/>
    <lineage>
        <taxon>Bacteria</taxon>
        <taxon>Bacillati</taxon>
        <taxon>Bacillota</taxon>
        <taxon>Bacilli</taxon>
        <taxon>Lactobacillales</taxon>
        <taxon>Streptococcaceae</taxon>
        <taxon>Pseudolactococcus</taxon>
    </lineage>
</organism>
<proteinExistence type="predicted"/>
<gene>
    <name evidence="1" type="ORF">GU336_01500</name>
</gene>
<accession>A0A6H0UAY8</accession>
<dbReference type="Proteomes" id="UP000501945">
    <property type="component" value="Chromosome"/>
</dbReference>
<evidence type="ECO:0000313" key="2">
    <source>
        <dbReference type="Proteomes" id="UP000501945"/>
    </source>
</evidence>
<name>A0A6H0UAY8_9LACT</name>
<dbReference type="RefSeq" id="WP_167838306.1">
    <property type="nucleotide sequence ID" value="NZ_CP047616.1"/>
</dbReference>
<reference evidence="1 2" key="1">
    <citation type="submission" date="2019-12" db="EMBL/GenBank/DDBJ databases">
        <title>Whole genome sequences of Lactococcus raffinolactis strains isolated from sewage.</title>
        <authorList>
            <person name="Ybazeta G."/>
            <person name="Ross M."/>
            <person name="Brabant-Kirwan D."/>
            <person name="Saleh M."/>
            <person name="Dillon J.A."/>
            <person name="Splinter K."/>
            <person name="Nokhbeh R."/>
        </authorList>
    </citation>
    <scope>NUCLEOTIDE SEQUENCE [LARGE SCALE GENOMIC DNA]</scope>
    <source>
        <strain evidence="1 2">Lr_19_5</strain>
    </source>
</reference>
<dbReference type="AlphaFoldDB" id="A0A6H0UAY8"/>
<dbReference type="EMBL" id="CP047616">
    <property type="protein sequence ID" value="QIW52942.1"/>
    <property type="molecule type" value="Genomic_DNA"/>
</dbReference>